<sequence length="125" mass="13703">MCLSTCLGAGGVAAVAEVCVQRYYPSVRRLPSHSETRELRPVIQANPALLKWRFQRASHPLMRPGNLRRLCQTREFVSSSYLRPDAERRQKNGGVILFKQSSANVIPSLTGLIGPHCVGGVSLCG</sequence>
<dbReference type="EMBL" id="JAYMGO010000009">
    <property type="protein sequence ID" value="KAL1267477.1"/>
    <property type="molecule type" value="Genomic_DNA"/>
</dbReference>
<dbReference type="Proteomes" id="UP001558613">
    <property type="component" value="Unassembled WGS sequence"/>
</dbReference>
<keyword evidence="2" id="KW-1185">Reference proteome</keyword>
<organism evidence="1 2">
    <name type="scientific">Cirrhinus molitorella</name>
    <name type="common">mud carp</name>
    <dbReference type="NCBI Taxonomy" id="172907"/>
    <lineage>
        <taxon>Eukaryota</taxon>
        <taxon>Metazoa</taxon>
        <taxon>Chordata</taxon>
        <taxon>Craniata</taxon>
        <taxon>Vertebrata</taxon>
        <taxon>Euteleostomi</taxon>
        <taxon>Actinopterygii</taxon>
        <taxon>Neopterygii</taxon>
        <taxon>Teleostei</taxon>
        <taxon>Ostariophysi</taxon>
        <taxon>Cypriniformes</taxon>
        <taxon>Cyprinidae</taxon>
        <taxon>Labeoninae</taxon>
        <taxon>Labeonini</taxon>
        <taxon>Cirrhinus</taxon>
    </lineage>
</organism>
<comment type="caution">
    <text evidence="1">The sequence shown here is derived from an EMBL/GenBank/DDBJ whole genome shotgun (WGS) entry which is preliminary data.</text>
</comment>
<evidence type="ECO:0000313" key="1">
    <source>
        <dbReference type="EMBL" id="KAL1267477.1"/>
    </source>
</evidence>
<proteinExistence type="predicted"/>
<reference evidence="1 2" key="1">
    <citation type="submission" date="2023-09" db="EMBL/GenBank/DDBJ databases">
        <authorList>
            <person name="Wang M."/>
        </authorList>
    </citation>
    <scope>NUCLEOTIDE SEQUENCE [LARGE SCALE GENOMIC DNA]</scope>
    <source>
        <strain evidence="1">GT-2023</strain>
        <tissue evidence="1">Liver</tissue>
    </source>
</reference>
<protein>
    <submittedName>
        <fullName evidence="1">Uncharacterized protein</fullName>
    </submittedName>
</protein>
<accession>A0ABR3MS70</accession>
<name>A0ABR3MS70_9TELE</name>
<evidence type="ECO:0000313" key="2">
    <source>
        <dbReference type="Proteomes" id="UP001558613"/>
    </source>
</evidence>
<gene>
    <name evidence="1" type="ORF">QQF64_032840</name>
</gene>